<accession>A0A0E9UQD2</accession>
<dbReference type="AlphaFoldDB" id="A0A0E9UQD2"/>
<reference evidence="1" key="1">
    <citation type="submission" date="2014-11" db="EMBL/GenBank/DDBJ databases">
        <authorList>
            <person name="Amaro Gonzalez C."/>
        </authorList>
    </citation>
    <scope>NUCLEOTIDE SEQUENCE</scope>
</reference>
<name>A0A0E9UQD2_ANGAN</name>
<reference evidence="1" key="2">
    <citation type="journal article" date="2015" name="Fish Shellfish Immunol.">
        <title>Early steps in the European eel (Anguilla anguilla)-Vibrio vulnificus interaction in the gills: Role of the RtxA13 toxin.</title>
        <authorList>
            <person name="Callol A."/>
            <person name="Pajuelo D."/>
            <person name="Ebbesson L."/>
            <person name="Teles M."/>
            <person name="MacKenzie S."/>
            <person name="Amaro C."/>
        </authorList>
    </citation>
    <scope>NUCLEOTIDE SEQUENCE</scope>
</reference>
<organism evidence="1">
    <name type="scientific">Anguilla anguilla</name>
    <name type="common">European freshwater eel</name>
    <name type="synonym">Muraena anguilla</name>
    <dbReference type="NCBI Taxonomy" id="7936"/>
    <lineage>
        <taxon>Eukaryota</taxon>
        <taxon>Metazoa</taxon>
        <taxon>Chordata</taxon>
        <taxon>Craniata</taxon>
        <taxon>Vertebrata</taxon>
        <taxon>Euteleostomi</taxon>
        <taxon>Actinopterygii</taxon>
        <taxon>Neopterygii</taxon>
        <taxon>Teleostei</taxon>
        <taxon>Anguilliformes</taxon>
        <taxon>Anguillidae</taxon>
        <taxon>Anguilla</taxon>
    </lineage>
</organism>
<sequence length="22" mass="2598">MLLLLSIRNGRQIWCRSNISHS</sequence>
<evidence type="ECO:0000313" key="1">
    <source>
        <dbReference type="EMBL" id="JAH67173.1"/>
    </source>
</evidence>
<protein>
    <submittedName>
        <fullName evidence="1">Uncharacterized protein</fullName>
    </submittedName>
</protein>
<dbReference type="EMBL" id="GBXM01041404">
    <property type="protein sequence ID" value="JAH67173.1"/>
    <property type="molecule type" value="Transcribed_RNA"/>
</dbReference>
<proteinExistence type="predicted"/>